<dbReference type="Pfam" id="PF00856">
    <property type="entry name" value="SET"/>
    <property type="match status" value="1"/>
</dbReference>
<comment type="caution">
    <text evidence="20">The sequence shown here is derived from an EMBL/GenBank/DDBJ whole genome shotgun (WGS) entry which is preliminary data.</text>
</comment>
<dbReference type="EMBL" id="JAXQNO010000012">
    <property type="protein sequence ID" value="KAK4787699.1"/>
    <property type="molecule type" value="Genomic_DNA"/>
</dbReference>
<evidence type="ECO:0000313" key="20">
    <source>
        <dbReference type="EMBL" id="KAK4787699.1"/>
    </source>
</evidence>
<dbReference type="InterPro" id="IPR001965">
    <property type="entry name" value="Znf_PHD"/>
</dbReference>
<dbReference type="Pfam" id="PF00855">
    <property type="entry name" value="PWWP"/>
    <property type="match status" value="1"/>
</dbReference>
<dbReference type="CDD" id="cd15517">
    <property type="entry name" value="PHD_TCF19_like"/>
    <property type="match status" value="1"/>
</dbReference>
<evidence type="ECO:0000256" key="6">
    <source>
        <dbReference type="ARBA" id="ARBA00022737"/>
    </source>
</evidence>
<sequence>MIVKRLSKFGMQNLKRCKLDEPDAEFDACALRKSKVLKTDGCLSVDKSRLTGFFGGSDVSELSSEVEVSFEKFTCQKELNERGTKHSAALLTYSRNRHKRLLPRLNHPVARTSDTDQSNGSSASNIQDADFKMDNNEPPGTALGCKEQLNEENGRTNCKTVKKRGSRSSQGDHSHLKIENFEGLDEVTNVDIKRQVNPHSSLVCSVNSFSSIDSSGCVPICIHKSTQPGRPGAIEKKREIYKPEDFTVGDILWAKCGKKYPAWPAIVIDPRANAPDSVLRCRVTGALCVMFFGYSKNGSQRDYGWMKQGMIYPFIKYLDRFGGQTQLYKSKPCEFRKAVEEAVLVEEGRLDLNLGNGEVSTLEAKSGGSKEAAGPDDNRHEQCNERQTCEGCGLSFPSKSTKRLSCDGVVQVLCKHCTKLIKSKQYCGICKKVWHNSGSGNWVCCDGCDVWVHAECAQIHCQVFKDLETMDYFCPDCTTKLSYRTARTKTEVKSAEKKQYPTSDQVTVVCNGVEGTYIPNLQMVVCNCGSCGSKNQTLNEWERHTGCKAKKWKCSIKVKGSMETLERWIAEYNEHSVDTSKLDLKQLTELLEGEYEAVPAKWTTERCAICRWVEDWEYNKIIFCNRCQIAVHQECYGASDIQDFSVWVCRACETPDMKRECCLCPVQGGALKPSDVGNLWVHVTCAWFRPEVAFLNHEKMEPATGLFRIPPSSFFKRCIICRQTHGSCTKCCKCATYFHTMCAARAGYSMELHCLEKGGRQITKKMIYCAIHRVPRSDSVLVVHTPSKVFSARYLDERKHRSFRNSRLITKKDIPDFREESSSDLEPLSAARCRIFRRSKQKNLEEPIMHQPMGPLVHSLDAVNNLRNCKEQDVSSISSFPSLKERLHRLQRTENHRLCLGKSGIHGWGLFARRNIQEGEMVVEYCGEEVRCSIADLREAKYRSEGKDCYLFKISDEAVIDATDKGNMARLINHSCMPNCYARILSVGHHENRIVLIAKSDLSAGDELTYDYLFDPDEQEEAKVPCLCGAANCRKFMN</sequence>
<keyword evidence="10" id="KW-0539">Nucleus</keyword>
<dbReference type="GO" id="GO:0048188">
    <property type="term" value="C:Set1C/COMPASS complex"/>
    <property type="evidence" value="ECO:0007669"/>
    <property type="project" value="UniProtKB-ARBA"/>
</dbReference>
<feature type="domain" description="SET" evidence="16">
    <location>
        <begin position="896"/>
        <end position="1013"/>
    </location>
</feature>
<dbReference type="GO" id="GO:0006325">
    <property type="term" value="P:chromatin organization"/>
    <property type="evidence" value="ECO:0007669"/>
    <property type="project" value="UniProtKB-KW"/>
</dbReference>
<dbReference type="InterPro" id="IPR001214">
    <property type="entry name" value="SET_dom"/>
</dbReference>
<evidence type="ECO:0000259" key="16">
    <source>
        <dbReference type="PROSITE" id="PS50280"/>
    </source>
</evidence>
<keyword evidence="8" id="KW-0862">Zinc</keyword>
<dbReference type="PROSITE" id="PS51566">
    <property type="entry name" value="SAM_MT43_TRX_MLL"/>
    <property type="match status" value="1"/>
</dbReference>
<organism evidence="20 21">
    <name type="scientific">Trapa natans</name>
    <name type="common">Water chestnut</name>
    <dbReference type="NCBI Taxonomy" id="22666"/>
    <lineage>
        <taxon>Eukaryota</taxon>
        <taxon>Viridiplantae</taxon>
        <taxon>Streptophyta</taxon>
        <taxon>Embryophyta</taxon>
        <taxon>Tracheophyta</taxon>
        <taxon>Spermatophyta</taxon>
        <taxon>Magnoliopsida</taxon>
        <taxon>eudicotyledons</taxon>
        <taxon>Gunneridae</taxon>
        <taxon>Pentapetalae</taxon>
        <taxon>rosids</taxon>
        <taxon>malvids</taxon>
        <taxon>Myrtales</taxon>
        <taxon>Lythraceae</taxon>
        <taxon>Trapa</taxon>
    </lineage>
</organism>
<dbReference type="Proteomes" id="UP001346149">
    <property type="component" value="Unassembled WGS sequence"/>
</dbReference>
<dbReference type="SUPFAM" id="SSF82199">
    <property type="entry name" value="SET domain"/>
    <property type="match status" value="1"/>
</dbReference>
<dbReference type="Pfam" id="PF00628">
    <property type="entry name" value="PHD"/>
    <property type="match status" value="1"/>
</dbReference>
<dbReference type="InterPro" id="IPR042011">
    <property type="entry name" value="ATX3/4/5_PHD"/>
</dbReference>
<evidence type="ECO:0000256" key="1">
    <source>
        <dbReference type="ARBA" id="ARBA00004123"/>
    </source>
</evidence>
<evidence type="ECO:0000259" key="15">
    <source>
        <dbReference type="PROSITE" id="PS50016"/>
    </source>
</evidence>
<name>A0AAN7R0T3_TRANT</name>
<dbReference type="SMART" id="SM00317">
    <property type="entry name" value="SET"/>
    <property type="match status" value="1"/>
</dbReference>
<dbReference type="InterPro" id="IPR000313">
    <property type="entry name" value="PWWP_dom"/>
</dbReference>
<feature type="domain" description="Post-SET" evidence="18">
    <location>
        <begin position="1022"/>
        <end position="1038"/>
    </location>
</feature>
<evidence type="ECO:0000256" key="11">
    <source>
        <dbReference type="ARBA" id="ARBA00052314"/>
    </source>
</evidence>
<dbReference type="Pfam" id="PF13832">
    <property type="entry name" value="zf-HC5HC2H_2"/>
    <property type="match status" value="1"/>
</dbReference>
<evidence type="ECO:0000256" key="12">
    <source>
        <dbReference type="ARBA" id="ARBA00054897"/>
    </source>
</evidence>
<keyword evidence="5" id="KW-0479">Metal-binding</keyword>
<gene>
    <name evidence="20" type="ORF">SAY86_011532</name>
</gene>
<evidence type="ECO:0000256" key="8">
    <source>
        <dbReference type="ARBA" id="ARBA00022833"/>
    </source>
</evidence>
<dbReference type="GO" id="GO:0006357">
    <property type="term" value="P:regulation of transcription by RNA polymerase II"/>
    <property type="evidence" value="ECO:0007669"/>
    <property type="project" value="TreeGrafter"/>
</dbReference>
<dbReference type="CDD" id="cd15495">
    <property type="entry name" value="PHD_ATX3_4_5_like"/>
    <property type="match status" value="1"/>
</dbReference>
<feature type="domain" description="PHD-type" evidence="15">
    <location>
        <begin position="604"/>
        <end position="655"/>
    </location>
</feature>
<dbReference type="PROSITE" id="PS50280">
    <property type="entry name" value="SET"/>
    <property type="match status" value="1"/>
</dbReference>
<dbReference type="InterPro" id="IPR011011">
    <property type="entry name" value="Znf_FYVE_PHD"/>
</dbReference>
<keyword evidence="6" id="KW-0677">Repeat</keyword>
<feature type="compositionally biased region" description="Polar residues" evidence="14">
    <location>
        <begin position="115"/>
        <end position="127"/>
    </location>
</feature>
<dbReference type="GO" id="GO:0008168">
    <property type="term" value="F:methyltransferase activity"/>
    <property type="evidence" value="ECO:0007669"/>
    <property type="project" value="UniProtKB-KW"/>
</dbReference>
<keyword evidence="4" id="KW-0949">S-adenosyl-L-methionine</keyword>
<dbReference type="PROSITE" id="PS51805">
    <property type="entry name" value="EPHD"/>
    <property type="match status" value="1"/>
</dbReference>
<dbReference type="AlphaFoldDB" id="A0AAN7R0T3"/>
<accession>A0AAN7R0T3</accession>
<dbReference type="SUPFAM" id="SSF57903">
    <property type="entry name" value="FYVE/PHD zinc finger"/>
    <property type="match status" value="2"/>
</dbReference>
<dbReference type="InterPro" id="IPR046341">
    <property type="entry name" value="SET_dom_sf"/>
</dbReference>
<dbReference type="Gene3D" id="2.170.270.10">
    <property type="entry name" value="SET domain"/>
    <property type="match status" value="1"/>
</dbReference>
<dbReference type="FunFam" id="3.30.40.10:FF:000464">
    <property type="entry name" value="Histone-lysine N-methyltransferase"/>
    <property type="match status" value="1"/>
</dbReference>
<feature type="domain" description="PHD-type" evidence="15">
    <location>
        <begin position="424"/>
        <end position="480"/>
    </location>
</feature>
<dbReference type="PROSITE" id="PS50812">
    <property type="entry name" value="PWWP"/>
    <property type="match status" value="1"/>
</dbReference>
<dbReference type="InterPro" id="IPR003616">
    <property type="entry name" value="Post-SET_dom"/>
</dbReference>
<dbReference type="SMART" id="SM00508">
    <property type="entry name" value="PostSET"/>
    <property type="match status" value="1"/>
</dbReference>
<evidence type="ECO:0000256" key="2">
    <source>
        <dbReference type="ARBA" id="ARBA00022603"/>
    </source>
</evidence>
<dbReference type="Gene3D" id="3.30.40.10">
    <property type="entry name" value="Zinc/RING finger domain, C3HC4 (zinc finger)"/>
    <property type="match status" value="3"/>
</dbReference>
<evidence type="ECO:0000256" key="13">
    <source>
        <dbReference type="PROSITE-ProRule" id="PRU00146"/>
    </source>
</evidence>
<comment type="catalytic activity">
    <reaction evidence="11">
        <text>L-lysyl-[histone] + S-adenosyl-L-methionine = N(6)-methyl-L-lysyl-[histone] + S-adenosyl-L-homocysteine + H(+)</text>
        <dbReference type="Rhea" id="RHEA:10024"/>
        <dbReference type="Rhea" id="RHEA-COMP:9845"/>
        <dbReference type="Rhea" id="RHEA-COMP:9846"/>
        <dbReference type="ChEBI" id="CHEBI:15378"/>
        <dbReference type="ChEBI" id="CHEBI:29969"/>
        <dbReference type="ChEBI" id="CHEBI:57856"/>
        <dbReference type="ChEBI" id="CHEBI:59789"/>
        <dbReference type="ChEBI" id="CHEBI:61929"/>
    </reaction>
</comment>
<dbReference type="PROSITE" id="PS50868">
    <property type="entry name" value="POST_SET"/>
    <property type="match status" value="1"/>
</dbReference>
<keyword evidence="9" id="KW-0156">Chromatin regulator</keyword>
<evidence type="ECO:0000256" key="14">
    <source>
        <dbReference type="SAM" id="MobiDB-lite"/>
    </source>
</evidence>
<evidence type="ECO:0000259" key="18">
    <source>
        <dbReference type="PROSITE" id="PS50868"/>
    </source>
</evidence>
<evidence type="ECO:0000259" key="17">
    <source>
        <dbReference type="PROSITE" id="PS50812"/>
    </source>
</evidence>
<reference evidence="20 21" key="1">
    <citation type="journal article" date="2023" name="Hortic Res">
        <title>Pangenome of water caltrop reveals structural variations and asymmetric subgenome divergence after allopolyploidization.</title>
        <authorList>
            <person name="Zhang X."/>
            <person name="Chen Y."/>
            <person name="Wang L."/>
            <person name="Yuan Y."/>
            <person name="Fang M."/>
            <person name="Shi L."/>
            <person name="Lu R."/>
            <person name="Comes H.P."/>
            <person name="Ma Y."/>
            <person name="Chen Y."/>
            <person name="Huang G."/>
            <person name="Zhou Y."/>
            <person name="Zheng Z."/>
            <person name="Qiu Y."/>
        </authorList>
    </citation>
    <scope>NUCLEOTIDE SEQUENCE [LARGE SCALE GENOMIC DNA]</scope>
    <source>
        <strain evidence="20">F231</strain>
    </source>
</reference>
<dbReference type="InterPro" id="IPR013083">
    <property type="entry name" value="Znf_RING/FYVE/PHD"/>
</dbReference>
<dbReference type="CDD" id="cd10518">
    <property type="entry name" value="SET_SETD1-like"/>
    <property type="match status" value="1"/>
</dbReference>
<evidence type="ECO:0000256" key="7">
    <source>
        <dbReference type="ARBA" id="ARBA00022771"/>
    </source>
</evidence>
<dbReference type="SMART" id="SM00249">
    <property type="entry name" value="PHD"/>
    <property type="match status" value="3"/>
</dbReference>
<dbReference type="InterPro" id="IPR025780">
    <property type="entry name" value="Hist-Lys_N-MeTrfase_ATX"/>
</dbReference>
<evidence type="ECO:0000256" key="4">
    <source>
        <dbReference type="ARBA" id="ARBA00022691"/>
    </source>
</evidence>
<evidence type="ECO:0000313" key="21">
    <source>
        <dbReference type="Proteomes" id="UP001346149"/>
    </source>
</evidence>
<proteinExistence type="predicted"/>
<dbReference type="InterPro" id="IPR050701">
    <property type="entry name" value="Histone_Mod_Regulator"/>
</dbReference>
<dbReference type="FunFam" id="2.170.270.10:FF:000058">
    <property type="entry name" value="Histone-lysine N-methyltransferase"/>
    <property type="match status" value="1"/>
</dbReference>
<keyword evidence="3" id="KW-0808">Transferase</keyword>
<dbReference type="InterPro" id="IPR019786">
    <property type="entry name" value="Zinc_finger_PHD-type_CS"/>
</dbReference>
<feature type="domain" description="PHD-type" evidence="19">
    <location>
        <begin position="658"/>
        <end position="773"/>
    </location>
</feature>
<evidence type="ECO:0000256" key="5">
    <source>
        <dbReference type="ARBA" id="ARBA00022723"/>
    </source>
</evidence>
<dbReference type="PANTHER" id="PTHR13793:SF92">
    <property type="entry name" value="HISTONE-LYSINE N-METHYLTRANSFERASE ATX3"/>
    <property type="match status" value="1"/>
</dbReference>
<dbReference type="SUPFAM" id="SSF63748">
    <property type="entry name" value="Tudor/PWWP/MBT"/>
    <property type="match status" value="1"/>
</dbReference>
<dbReference type="InterPro" id="IPR019787">
    <property type="entry name" value="Znf_PHD-finger"/>
</dbReference>
<evidence type="ECO:0008006" key="22">
    <source>
        <dbReference type="Google" id="ProtNLM"/>
    </source>
</evidence>
<feature type="region of interest" description="Disordered" evidence="14">
    <location>
        <begin position="108"/>
        <end position="131"/>
    </location>
</feature>
<feature type="domain" description="PWWP" evidence="17">
    <location>
        <begin position="248"/>
        <end position="317"/>
    </location>
</feature>
<dbReference type="PROSITE" id="PS01359">
    <property type="entry name" value="ZF_PHD_1"/>
    <property type="match status" value="1"/>
</dbReference>
<dbReference type="InterPro" id="IPR034732">
    <property type="entry name" value="EPHD"/>
</dbReference>
<dbReference type="SMART" id="SM00293">
    <property type="entry name" value="PWWP"/>
    <property type="match status" value="1"/>
</dbReference>
<feature type="region of interest" description="Disordered" evidence="14">
    <location>
        <begin position="361"/>
        <end position="380"/>
    </location>
</feature>
<keyword evidence="7 13" id="KW-0863">Zinc-finger</keyword>
<dbReference type="CDD" id="cd20143">
    <property type="entry name" value="PWWP_AtATX3-like"/>
    <property type="match status" value="1"/>
</dbReference>
<evidence type="ECO:0000256" key="10">
    <source>
        <dbReference type="ARBA" id="ARBA00023242"/>
    </source>
</evidence>
<dbReference type="GO" id="GO:0008270">
    <property type="term" value="F:zinc ion binding"/>
    <property type="evidence" value="ECO:0007669"/>
    <property type="project" value="UniProtKB-KW"/>
</dbReference>
<keyword evidence="21" id="KW-1185">Reference proteome</keyword>
<dbReference type="Gene3D" id="2.30.30.140">
    <property type="match status" value="1"/>
</dbReference>
<dbReference type="PANTHER" id="PTHR13793">
    <property type="entry name" value="PHD FINGER PROTEINS"/>
    <property type="match status" value="1"/>
</dbReference>
<keyword evidence="2" id="KW-0489">Methyltransferase</keyword>
<evidence type="ECO:0000256" key="3">
    <source>
        <dbReference type="ARBA" id="ARBA00022679"/>
    </source>
</evidence>
<dbReference type="Pfam" id="PF13831">
    <property type="entry name" value="PHD_2"/>
    <property type="match status" value="1"/>
</dbReference>
<dbReference type="PROSITE" id="PS50016">
    <property type="entry name" value="ZF_PHD_2"/>
    <property type="match status" value="2"/>
</dbReference>
<comment type="function">
    <text evidence="12">Histone methyltransferase.</text>
</comment>
<evidence type="ECO:0000256" key="9">
    <source>
        <dbReference type="ARBA" id="ARBA00022853"/>
    </source>
</evidence>
<protein>
    <recommendedName>
        <fullName evidence="22">Histone-lysine N-methyltransferase ATX3</fullName>
    </recommendedName>
</protein>
<evidence type="ECO:0000259" key="19">
    <source>
        <dbReference type="PROSITE" id="PS51805"/>
    </source>
</evidence>
<comment type="subcellular location">
    <subcellularLocation>
        <location evidence="1">Nucleus</location>
    </subcellularLocation>
</comment>
<dbReference type="GO" id="GO:0032259">
    <property type="term" value="P:methylation"/>
    <property type="evidence" value="ECO:0007669"/>
    <property type="project" value="UniProtKB-KW"/>
</dbReference>